<proteinExistence type="predicted"/>
<reference evidence="2 5" key="3">
    <citation type="submission" date="2016-12" db="EMBL/GenBank/DDBJ databases">
        <title>The new phylogeny of genus Mycobacterium.</title>
        <authorList>
            <person name="Tortoli E."/>
            <person name="Trovato A."/>
            <person name="Cirillo D.M."/>
        </authorList>
    </citation>
    <scope>NUCLEOTIDE SEQUENCE [LARGE SCALE GENOMIC DNA]</scope>
    <source>
        <strain evidence="2 5">DSM 44942</strain>
    </source>
</reference>
<dbReference type="RefSeq" id="WP_046189346.1">
    <property type="nucleotide sequence ID" value="NZ_JACKUJ010000046.1"/>
</dbReference>
<accession>A0A0F5MXN1</accession>
<organism evidence="1 4">
    <name type="scientific">Mycolicibacter arupensis</name>
    <dbReference type="NCBI Taxonomy" id="342002"/>
    <lineage>
        <taxon>Bacteria</taxon>
        <taxon>Bacillati</taxon>
        <taxon>Actinomycetota</taxon>
        <taxon>Actinomycetes</taxon>
        <taxon>Mycobacteriales</taxon>
        <taxon>Mycobacteriaceae</taxon>
        <taxon>Mycolicibacter</taxon>
    </lineage>
</organism>
<evidence type="ECO:0000313" key="4">
    <source>
        <dbReference type="Proteomes" id="UP000034416"/>
    </source>
</evidence>
<dbReference type="EMBL" id="MVHH01000080">
    <property type="protein sequence ID" value="OQZ91341.1"/>
    <property type="molecule type" value="Genomic_DNA"/>
</dbReference>
<dbReference type="Proteomes" id="UP000034416">
    <property type="component" value="Unassembled WGS sequence"/>
</dbReference>
<dbReference type="EMBL" id="LASW01000033">
    <property type="protein sequence ID" value="KKB99456.1"/>
    <property type="molecule type" value="Genomic_DNA"/>
</dbReference>
<comment type="caution">
    <text evidence="1">The sequence shown here is derived from an EMBL/GenBank/DDBJ whole genome shotgun (WGS) entry which is preliminary data.</text>
</comment>
<reference evidence="3 6" key="4">
    <citation type="submission" date="2018-09" db="EMBL/GenBank/DDBJ databases">
        <title>Metagenome Assembled Genomes from an Advanced Water Purification Facility.</title>
        <authorList>
            <person name="Stamps B.W."/>
            <person name="Spear J.R."/>
        </authorList>
    </citation>
    <scope>NUCLEOTIDE SEQUENCE [LARGE SCALE GENOMIC DNA]</scope>
    <source>
        <strain evidence="3">Bin_29_2</strain>
    </source>
</reference>
<evidence type="ECO:0000313" key="2">
    <source>
        <dbReference type="EMBL" id="OQZ91341.1"/>
    </source>
</evidence>
<reference evidence="1" key="2">
    <citation type="submission" date="2015-04" db="EMBL/GenBank/DDBJ databases">
        <title>Genome sequence of Mycobacterium arupense strain GUC1.</title>
        <authorList>
            <person name="Greninger A.L."/>
            <person name="Cunningham G."/>
            <person name="Chiu C.Y."/>
            <person name="Miller S."/>
        </authorList>
    </citation>
    <scope>NUCLEOTIDE SEQUENCE</scope>
    <source>
        <strain evidence="1">GUC1</strain>
    </source>
</reference>
<evidence type="ECO:0000313" key="3">
    <source>
        <dbReference type="EMBL" id="TXI54466.1"/>
    </source>
</evidence>
<gene>
    <name evidence="2" type="ORF">BST15_20090</name>
    <name evidence="3" type="ORF">E6Q54_14805</name>
    <name evidence="1" type="ORF">WR43_09550</name>
</gene>
<dbReference type="PATRIC" id="fig|342002.3.peg.19"/>
<keyword evidence="5" id="KW-1185">Reference proteome</keyword>
<evidence type="ECO:0000313" key="5">
    <source>
        <dbReference type="Proteomes" id="UP000192327"/>
    </source>
</evidence>
<dbReference type="EMBL" id="SSGD01000085">
    <property type="protein sequence ID" value="TXI54466.1"/>
    <property type="molecule type" value="Genomic_DNA"/>
</dbReference>
<name>A0A0F5MXN1_9MYCO</name>
<dbReference type="Proteomes" id="UP000192327">
    <property type="component" value="Unassembled WGS sequence"/>
</dbReference>
<sequence>MSGPDLDAVDNAAQRALTAIGADAAWLYRAGKTDGFRAGLESAGRLVEVVMAAARSDLATDCGVRDTIIATCDQICIELRLTALRIPDPPEPRR</sequence>
<evidence type="ECO:0000313" key="6">
    <source>
        <dbReference type="Proteomes" id="UP000321797"/>
    </source>
</evidence>
<protein>
    <submittedName>
        <fullName evidence="1">Uncharacterized protein</fullName>
    </submittedName>
</protein>
<evidence type="ECO:0000313" key="1">
    <source>
        <dbReference type="EMBL" id="KKB99456.1"/>
    </source>
</evidence>
<dbReference type="Proteomes" id="UP000321797">
    <property type="component" value="Unassembled WGS sequence"/>
</dbReference>
<dbReference type="AlphaFoldDB" id="A0A0F5MXN1"/>
<reference evidence="4" key="1">
    <citation type="submission" date="2015-04" db="EMBL/GenBank/DDBJ databases">
        <title>Genome sequence of Mycobacterium arupense GUC1.</title>
        <authorList>
            <person name="Greninger A.L."/>
            <person name="Cunningham G."/>
            <person name="Chiu C.Y."/>
            <person name="Miller S."/>
        </authorList>
    </citation>
    <scope>NUCLEOTIDE SEQUENCE [LARGE SCALE GENOMIC DNA]</scope>
    <source>
        <strain evidence="4">GUC1</strain>
    </source>
</reference>